<evidence type="ECO:0000256" key="2">
    <source>
        <dbReference type="ARBA" id="ARBA00022803"/>
    </source>
</evidence>
<gene>
    <name evidence="4" type="ORF">NMOB1V02_LOCUS10169</name>
</gene>
<dbReference type="PANTHER" id="PTHR44227:SF3">
    <property type="entry name" value="PROTEIN O-MANNOSYL-TRANSFERASE TMTC4"/>
    <property type="match status" value="1"/>
</dbReference>
<organism evidence="4">
    <name type="scientific">Notodromas monacha</name>
    <dbReference type="NCBI Taxonomy" id="399045"/>
    <lineage>
        <taxon>Eukaryota</taxon>
        <taxon>Metazoa</taxon>
        <taxon>Ecdysozoa</taxon>
        <taxon>Arthropoda</taxon>
        <taxon>Crustacea</taxon>
        <taxon>Oligostraca</taxon>
        <taxon>Ostracoda</taxon>
        <taxon>Podocopa</taxon>
        <taxon>Podocopida</taxon>
        <taxon>Cypridocopina</taxon>
        <taxon>Cypridoidea</taxon>
        <taxon>Cyprididae</taxon>
        <taxon>Notodromas</taxon>
    </lineage>
</organism>
<evidence type="ECO:0000313" key="4">
    <source>
        <dbReference type="EMBL" id="CAD7282547.1"/>
    </source>
</evidence>
<keyword evidence="3" id="KW-0472">Membrane</keyword>
<evidence type="ECO:0000256" key="1">
    <source>
        <dbReference type="ARBA" id="ARBA00022737"/>
    </source>
</evidence>
<dbReference type="EMBL" id="CAJPEX010003958">
    <property type="protein sequence ID" value="CAG0922699.1"/>
    <property type="molecule type" value="Genomic_DNA"/>
</dbReference>
<evidence type="ECO:0000313" key="5">
    <source>
        <dbReference type="Proteomes" id="UP000678499"/>
    </source>
</evidence>
<keyword evidence="3" id="KW-0812">Transmembrane</keyword>
<dbReference type="GO" id="GO:0005783">
    <property type="term" value="C:endoplasmic reticulum"/>
    <property type="evidence" value="ECO:0007669"/>
    <property type="project" value="TreeGrafter"/>
</dbReference>
<keyword evidence="1" id="KW-0677">Repeat</keyword>
<dbReference type="InterPro" id="IPR052346">
    <property type="entry name" value="O-mannosyl-transferase_TMTC"/>
</dbReference>
<sequence>MSDSSRAGSETSAITATIPLLLMMMTFEVAGIVGRADTLACLFFLSSFLLYHKYLMSGLAWQLGLSLAASVLSMLSKEHGITVLAVMALHDWHQRRFQVQAVQHSISRTNTNANTKSVISSNVVVVPITNGIGRARQQGCDASGDGAAVDAGSSSLSSSSSSSCTPNSTSFYARMAPIALTVSEQ</sequence>
<keyword evidence="5" id="KW-1185">Reference proteome</keyword>
<name>A0A7R9GIQ3_9CRUS</name>
<reference evidence="4" key="1">
    <citation type="submission" date="2020-11" db="EMBL/GenBank/DDBJ databases">
        <authorList>
            <person name="Tran Van P."/>
        </authorList>
    </citation>
    <scope>NUCLEOTIDE SEQUENCE</scope>
</reference>
<accession>A0A7R9GIQ3</accession>
<protein>
    <submittedName>
        <fullName evidence="4">Uncharacterized protein</fullName>
    </submittedName>
</protein>
<dbReference type="EMBL" id="OA885995">
    <property type="protein sequence ID" value="CAD7282547.1"/>
    <property type="molecule type" value="Genomic_DNA"/>
</dbReference>
<dbReference type="Proteomes" id="UP000678499">
    <property type="component" value="Unassembled WGS sequence"/>
</dbReference>
<dbReference type="GO" id="GO:0035269">
    <property type="term" value="P:protein O-linked glycosylation via mannose"/>
    <property type="evidence" value="ECO:0007669"/>
    <property type="project" value="TreeGrafter"/>
</dbReference>
<dbReference type="AlphaFoldDB" id="A0A7R9GIQ3"/>
<dbReference type="GO" id="GO:0030968">
    <property type="term" value="P:endoplasmic reticulum unfolded protein response"/>
    <property type="evidence" value="ECO:0007669"/>
    <property type="project" value="TreeGrafter"/>
</dbReference>
<proteinExistence type="predicted"/>
<keyword evidence="3" id="KW-1133">Transmembrane helix</keyword>
<feature type="transmembrane region" description="Helical" evidence="3">
    <location>
        <begin position="54"/>
        <end position="75"/>
    </location>
</feature>
<dbReference type="PANTHER" id="PTHR44227">
    <property type="match status" value="1"/>
</dbReference>
<evidence type="ECO:0000256" key="3">
    <source>
        <dbReference type="SAM" id="Phobius"/>
    </source>
</evidence>
<feature type="transmembrane region" description="Helical" evidence="3">
    <location>
        <begin position="12"/>
        <end position="34"/>
    </location>
</feature>
<dbReference type="GO" id="GO:0000030">
    <property type="term" value="F:mannosyltransferase activity"/>
    <property type="evidence" value="ECO:0007669"/>
    <property type="project" value="TreeGrafter"/>
</dbReference>
<keyword evidence="2" id="KW-0802">TPR repeat</keyword>